<dbReference type="EMBL" id="JARIHO010000032">
    <property type="protein sequence ID" value="KAJ7334837.1"/>
    <property type="molecule type" value="Genomic_DNA"/>
</dbReference>
<protein>
    <submittedName>
        <fullName evidence="1">Uncharacterized protein</fullName>
    </submittedName>
</protein>
<accession>A0AAD7EMF6</accession>
<proteinExistence type="predicted"/>
<dbReference type="AlphaFoldDB" id="A0AAD7EMF6"/>
<reference evidence="1" key="1">
    <citation type="submission" date="2023-03" db="EMBL/GenBank/DDBJ databases">
        <title>Massive genome expansion in bonnet fungi (Mycena s.s.) driven by repeated elements and novel gene families across ecological guilds.</title>
        <authorList>
            <consortium name="Lawrence Berkeley National Laboratory"/>
            <person name="Harder C.B."/>
            <person name="Miyauchi S."/>
            <person name="Viragh M."/>
            <person name="Kuo A."/>
            <person name="Thoen E."/>
            <person name="Andreopoulos B."/>
            <person name="Lu D."/>
            <person name="Skrede I."/>
            <person name="Drula E."/>
            <person name="Henrissat B."/>
            <person name="Morin E."/>
            <person name="Kohler A."/>
            <person name="Barry K."/>
            <person name="LaButti K."/>
            <person name="Morin E."/>
            <person name="Salamov A."/>
            <person name="Lipzen A."/>
            <person name="Mereny Z."/>
            <person name="Hegedus B."/>
            <person name="Baldrian P."/>
            <person name="Stursova M."/>
            <person name="Weitz H."/>
            <person name="Taylor A."/>
            <person name="Grigoriev I.V."/>
            <person name="Nagy L.G."/>
            <person name="Martin F."/>
            <person name="Kauserud H."/>
        </authorList>
    </citation>
    <scope>NUCLEOTIDE SEQUENCE</scope>
    <source>
        <strain evidence="1">CBHHK002</strain>
    </source>
</reference>
<comment type="caution">
    <text evidence="1">The sequence shown here is derived from an EMBL/GenBank/DDBJ whole genome shotgun (WGS) entry which is preliminary data.</text>
</comment>
<sequence length="146" mass="16848">MRFNKDHHVIRCLSTTHFLFTVLGLHDEIIPATLIRTYTDFNATLIFHMSNHNNSGLGWAYLEKGEFTSHLVYPDTLLPANPASFCINDHEITDNYLAPGMVAVSSFYYENTKCLAEEELHRSVRWVRQHVERKHGKKLGHAETVH</sequence>
<gene>
    <name evidence="1" type="ORF">DFH08DRAFT_965581</name>
</gene>
<dbReference type="Proteomes" id="UP001218218">
    <property type="component" value="Unassembled WGS sequence"/>
</dbReference>
<organism evidence="1 2">
    <name type="scientific">Mycena albidolilacea</name>
    <dbReference type="NCBI Taxonomy" id="1033008"/>
    <lineage>
        <taxon>Eukaryota</taxon>
        <taxon>Fungi</taxon>
        <taxon>Dikarya</taxon>
        <taxon>Basidiomycota</taxon>
        <taxon>Agaricomycotina</taxon>
        <taxon>Agaricomycetes</taxon>
        <taxon>Agaricomycetidae</taxon>
        <taxon>Agaricales</taxon>
        <taxon>Marasmiineae</taxon>
        <taxon>Mycenaceae</taxon>
        <taxon>Mycena</taxon>
    </lineage>
</organism>
<evidence type="ECO:0000313" key="2">
    <source>
        <dbReference type="Proteomes" id="UP001218218"/>
    </source>
</evidence>
<evidence type="ECO:0000313" key="1">
    <source>
        <dbReference type="EMBL" id="KAJ7334837.1"/>
    </source>
</evidence>
<name>A0AAD7EMF6_9AGAR</name>
<keyword evidence="2" id="KW-1185">Reference proteome</keyword>